<keyword evidence="5" id="KW-1185">Reference proteome</keyword>
<dbReference type="InterPro" id="IPR002013">
    <property type="entry name" value="SAC_dom"/>
</dbReference>
<keyword evidence="2" id="KW-0812">Transmembrane</keyword>
<reference evidence="4 5" key="1">
    <citation type="submission" date="2015-07" db="EMBL/GenBank/DDBJ databases">
        <title>The genome of Pseudoloma neurophilia, a relevant intracellular parasite of the zebrafish.</title>
        <authorList>
            <person name="Ndikumana S."/>
            <person name="Pelin A."/>
            <person name="Sanders J."/>
            <person name="Corradi N."/>
        </authorList>
    </citation>
    <scope>NUCLEOTIDE SEQUENCE [LARGE SCALE GENOMIC DNA]</scope>
    <source>
        <strain evidence="4 5">MK1</strain>
    </source>
</reference>
<feature type="region of interest" description="Disordered" evidence="1">
    <location>
        <begin position="164"/>
        <end position="190"/>
    </location>
</feature>
<dbReference type="PROSITE" id="PS50275">
    <property type="entry name" value="SAC"/>
    <property type="match status" value="1"/>
</dbReference>
<dbReference type="Pfam" id="PF02383">
    <property type="entry name" value="Syja_N"/>
    <property type="match status" value="1"/>
</dbReference>
<dbReference type="Proteomes" id="UP000051530">
    <property type="component" value="Unassembled WGS sequence"/>
</dbReference>
<dbReference type="AlphaFoldDB" id="A0A0R0LTW2"/>
<feature type="domain" description="SAC" evidence="3">
    <location>
        <begin position="24"/>
        <end position="316"/>
    </location>
</feature>
<proteinExistence type="predicted"/>
<evidence type="ECO:0000313" key="4">
    <source>
        <dbReference type="EMBL" id="KRH92680.1"/>
    </source>
</evidence>
<comment type="caution">
    <text evidence="4">The sequence shown here is derived from an EMBL/GenBank/DDBJ whole genome shotgun (WGS) entry which is preliminary data.</text>
</comment>
<feature type="region of interest" description="Disordered" evidence="1">
    <location>
        <begin position="1"/>
        <end position="33"/>
    </location>
</feature>
<sequence length="537" mass="62270">QPQGRDKTSQTEGVQPQGRDKTSQTEGVQPQGRDKISARVISSFLQLRGSIPLSWRQDLTFKYTPNIKILKTAQPLLSYHGSMVNVYNSIFYLNLIKSVGYESALNMFYCKCLQDNNLKYLHYDFAREGLSISRKKRRELILLLRPLLRRNRVYLNEGSSTLNGSMSSNNGSMSRNNGSMSRNNGSLSSNNGSMSSVNMNVLGQNSSISFNNSLYPSNTHFSTQTDISSHLSNNSHFMKDKTLKKEKISYQQGIIRTNCIDSLDRTNIVQFFIGEEMIREQVNNISDLNIELDDFHKNFKELWIRNGHRLSKQYSGTNSLGSGAVSNDSGNNSDIKFIIQNNLLYCLRKLNDGKHSIVRYFINRFTHGHLQTTYDIITGQNHQMFKRSNTQFSFFHSFICCMSVLFYSYYFLFYFGQKEVLQEKSIFHGYMSEISKKMIDKITELSKKLLNQQPISHIYNDNNVFYMFRKGIFYFKVTFLDLLKRYLPIIIQFILFLHGLIPITFYDLILITLLSTVITLILYYLLMGHCFNQPFYE</sequence>
<dbReference type="VEuPathDB" id="MicrosporidiaDB:M153_35800002"/>
<name>A0A0R0LTW2_9MICR</name>
<dbReference type="GO" id="GO:0005783">
    <property type="term" value="C:endoplasmic reticulum"/>
    <property type="evidence" value="ECO:0007669"/>
    <property type="project" value="TreeGrafter"/>
</dbReference>
<evidence type="ECO:0000259" key="3">
    <source>
        <dbReference type="PROSITE" id="PS50275"/>
    </source>
</evidence>
<organism evidence="4 5">
    <name type="scientific">Pseudoloma neurophilia</name>
    <dbReference type="NCBI Taxonomy" id="146866"/>
    <lineage>
        <taxon>Eukaryota</taxon>
        <taxon>Fungi</taxon>
        <taxon>Fungi incertae sedis</taxon>
        <taxon>Microsporidia</taxon>
        <taxon>Pseudoloma</taxon>
    </lineage>
</organism>
<dbReference type="EMBL" id="LGUB01000755">
    <property type="protein sequence ID" value="KRH92680.1"/>
    <property type="molecule type" value="Genomic_DNA"/>
</dbReference>
<evidence type="ECO:0000256" key="2">
    <source>
        <dbReference type="SAM" id="Phobius"/>
    </source>
</evidence>
<dbReference type="GO" id="GO:0046856">
    <property type="term" value="P:phosphatidylinositol dephosphorylation"/>
    <property type="evidence" value="ECO:0007669"/>
    <property type="project" value="TreeGrafter"/>
</dbReference>
<evidence type="ECO:0000313" key="5">
    <source>
        <dbReference type="Proteomes" id="UP000051530"/>
    </source>
</evidence>
<keyword evidence="2" id="KW-1133">Transmembrane helix</keyword>
<protein>
    <submittedName>
        <fullName evidence="4">Putative phosphoinositide phosphatase</fullName>
    </submittedName>
</protein>
<feature type="transmembrane region" description="Helical" evidence="2">
    <location>
        <begin position="509"/>
        <end position="526"/>
    </location>
</feature>
<keyword evidence="2" id="KW-0472">Membrane</keyword>
<evidence type="ECO:0000256" key="1">
    <source>
        <dbReference type="SAM" id="MobiDB-lite"/>
    </source>
</evidence>
<dbReference type="OrthoDB" id="405996at2759"/>
<dbReference type="PANTHER" id="PTHR45662:SF2">
    <property type="entry name" value="PHOSPHATIDYLINOSITOL-3-PHOSPHATASE SAC1"/>
    <property type="match status" value="1"/>
</dbReference>
<accession>A0A0R0LTW2</accession>
<dbReference type="GO" id="GO:0043812">
    <property type="term" value="F:phosphatidylinositol-4-phosphate phosphatase activity"/>
    <property type="evidence" value="ECO:0007669"/>
    <property type="project" value="TreeGrafter"/>
</dbReference>
<feature type="transmembrane region" description="Helical" evidence="2">
    <location>
        <begin position="394"/>
        <end position="415"/>
    </location>
</feature>
<dbReference type="PANTHER" id="PTHR45662">
    <property type="entry name" value="PHOSPHATIDYLINOSITIDE PHOSPHATASE SAC1"/>
    <property type="match status" value="1"/>
</dbReference>
<feature type="non-terminal residue" evidence="4">
    <location>
        <position position="1"/>
    </location>
</feature>
<gene>
    <name evidence="4" type="ORF">M153_35800002</name>
</gene>